<gene>
    <name evidence="1" type="ordered locus">AALP_Aa8g195300</name>
</gene>
<dbReference type="AntiFam" id="ANF00039">
    <property type="entry name" value="Antisense to SRP RNA"/>
</dbReference>
<organism evidence="1 2">
    <name type="scientific">Arabis alpina</name>
    <name type="common">Alpine rock-cress</name>
    <dbReference type="NCBI Taxonomy" id="50452"/>
    <lineage>
        <taxon>Eukaryota</taxon>
        <taxon>Viridiplantae</taxon>
        <taxon>Streptophyta</taxon>
        <taxon>Embryophyta</taxon>
        <taxon>Tracheophyta</taxon>
        <taxon>Spermatophyta</taxon>
        <taxon>Magnoliopsida</taxon>
        <taxon>eudicotyledons</taxon>
        <taxon>Gunneridae</taxon>
        <taxon>Pentapetalae</taxon>
        <taxon>rosids</taxon>
        <taxon>malvids</taxon>
        <taxon>Brassicales</taxon>
        <taxon>Brassicaceae</taxon>
        <taxon>Arabideae</taxon>
        <taxon>Arabis</taxon>
    </lineage>
</organism>
<keyword evidence="2" id="KW-1185">Reference proteome</keyword>
<protein>
    <submittedName>
        <fullName evidence="1">Uncharacterized protein</fullName>
    </submittedName>
</protein>
<evidence type="ECO:0000313" key="1">
    <source>
        <dbReference type="EMBL" id="KFK26039.1"/>
    </source>
</evidence>
<dbReference type="AlphaFoldDB" id="A0A087G837"/>
<dbReference type="Gramene" id="KFK26039">
    <property type="protein sequence ID" value="KFK26039"/>
    <property type="gene ID" value="AALP_AA8G195300"/>
</dbReference>
<sequence length="89" mass="9908">MARNPSTVKRGRWTLAGSVKPASRRLLRSRRQGTRTFAQAPCLNSQLRMGEPIIVQPEPSPMRSTQRSITLLSPLGSQAHVTKLDVQML</sequence>
<dbReference type="OrthoDB" id="1810600at2759"/>
<dbReference type="Proteomes" id="UP000029120">
    <property type="component" value="Chromosome 8"/>
</dbReference>
<accession>A0A087G837</accession>
<proteinExistence type="predicted"/>
<reference evidence="2" key="1">
    <citation type="journal article" date="2015" name="Nat. Plants">
        <title>Genome expansion of Arabis alpina linked with retrotransposition and reduced symmetric DNA methylation.</title>
        <authorList>
            <person name="Willing E.M."/>
            <person name="Rawat V."/>
            <person name="Mandakova T."/>
            <person name="Maumus F."/>
            <person name="James G.V."/>
            <person name="Nordstroem K.J."/>
            <person name="Becker C."/>
            <person name="Warthmann N."/>
            <person name="Chica C."/>
            <person name="Szarzynska B."/>
            <person name="Zytnicki M."/>
            <person name="Albani M.C."/>
            <person name="Kiefer C."/>
            <person name="Bergonzi S."/>
            <person name="Castaings L."/>
            <person name="Mateos J.L."/>
            <person name="Berns M.C."/>
            <person name="Bujdoso N."/>
            <person name="Piofczyk T."/>
            <person name="de Lorenzo L."/>
            <person name="Barrero-Sicilia C."/>
            <person name="Mateos I."/>
            <person name="Piednoel M."/>
            <person name="Hagmann J."/>
            <person name="Chen-Min-Tao R."/>
            <person name="Iglesias-Fernandez R."/>
            <person name="Schuster S.C."/>
            <person name="Alonso-Blanco C."/>
            <person name="Roudier F."/>
            <person name="Carbonero P."/>
            <person name="Paz-Ares J."/>
            <person name="Davis S.J."/>
            <person name="Pecinka A."/>
            <person name="Quesneville H."/>
            <person name="Colot V."/>
            <person name="Lysak M.A."/>
            <person name="Weigel D."/>
            <person name="Coupland G."/>
            <person name="Schneeberger K."/>
        </authorList>
    </citation>
    <scope>NUCLEOTIDE SEQUENCE [LARGE SCALE GENOMIC DNA]</scope>
    <source>
        <strain evidence="2">cv. Pajares</strain>
    </source>
</reference>
<name>A0A087G837_ARAAL</name>
<evidence type="ECO:0000313" key="2">
    <source>
        <dbReference type="Proteomes" id="UP000029120"/>
    </source>
</evidence>
<dbReference type="EMBL" id="CM002876">
    <property type="protein sequence ID" value="KFK26039.1"/>
    <property type="molecule type" value="Genomic_DNA"/>
</dbReference>